<dbReference type="HOGENOM" id="CLU_066192_29_4_5"/>
<name>V9VVV1_9RHOB</name>
<dbReference type="SUPFAM" id="SSF47413">
    <property type="entry name" value="lambda repressor-like DNA-binding domains"/>
    <property type="match status" value="1"/>
</dbReference>
<evidence type="ECO:0000313" key="4">
    <source>
        <dbReference type="EMBL" id="AHD02093.1"/>
    </source>
</evidence>
<dbReference type="Gene3D" id="1.10.260.40">
    <property type="entry name" value="lambda repressor-like DNA-binding domains"/>
    <property type="match status" value="1"/>
</dbReference>
<protein>
    <submittedName>
        <fullName evidence="4">XRE family transcriptional regulator</fullName>
    </submittedName>
</protein>
<evidence type="ECO:0000259" key="3">
    <source>
        <dbReference type="PROSITE" id="PS50943"/>
    </source>
</evidence>
<sequence>MTDQKHPELIRLGQSIRSIRKDKGLSLTQLAQLTGASVSALSTIETGTRDARASTLYRIAKALRVPAAELFEASPADAPHTGTASGYDLGDLE</sequence>
<dbReference type="Proteomes" id="UP000018780">
    <property type="component" value="Chromosome"/>
</dbReference>
<dbReference type="PANTHER" id="PTHR46797:SF1">
    <property type="entry name" value="METHYLPHOSPHONATE SYNTHASE"/>
    <property type="match status" value="1"/>
</dbReference>
<dbReference type="SMART" id="SM00530">
    <property type="entry name" value="HTH_XRE"/>
    <property type="match status" value="1"/>
</dbReference>
<reference evidence="4 5" key="1">
    <citation type="submission" date="2013-09" db="EMBL/GenBank/DDBJ databases">
        <authorList>
            <consortium name="DOE Joint Genome Institute"/>
            <person name="Klenk H.-P."/>
            <person name="Huntemann M."/>
            <person name="Han J."/>
            <person name="Chen A."/>
            <person name="Kyrpides N."/>
            <person name="Mavromatis K."/>
            <person name="Markowitz V."/>
            <person name="Palaniappan K."/>
            <person name="Ivanova N."/>
            <person name="Schaumberg A."/>
            <person name="Pati A."/>
            <person name="Liolios K."/>
            <person name="Nordberg H.P."/>
            <person name="Cantor M.N."/>
            <person name="Hua S.X."/>
            <person name="Woyke T."/>
        </authorList>
    </citation>
    <scope>NUCLEOTIDE SEQUENCE [LARGE SCALE GENOMIC DNA]</scope>
    <source>
        <strain evidence="4 5">DSM 14336</strain>
    </source>
</reference>
<evidence type="ECO:0000256" key="2">
    <source>
        <dbReference type="SAM" id="MobiDB-lite"/>
    </source>
</evidence>
<dbReference type="PATRIC" id="fig|999552.6.peg.3329"/>
<dbReference type="Pfam" id="PF01381">
    <property type="entry name" value="HTH_3"/>
    <property type="match status" value="1"/>
</dbReference>
<dbReference type="AlphaFoldDB" id="V9VVV1"/>
<dbReference type="STRING" id="999552.METH_16700"/>
<proteinExistence type="predicted"/>
<dbReference type="PANTHER" id="PTHR46797">
    <property type="entry name" value="HTH-TYPE TRANSCRIPTIONAL REGULATOR"/>
    <property type="match status" value="1"/>
</dbReference>
<dbReference type="RefSeq" id="WP_024091520.1">
    <property type="nucleotide sequence ID" value="NC_023135.1"/>
</dbReference>
<dbReference type="PROSITE" id="PS50943">
    <property type="entry name" value="HTH_CROC1"/>
    <property type="match status" value="1"/>
</dbReference>
<keyword evidence="5" id="KW-1185">Reference proteome</keyword>
<dbReference type="EMBL" id="CP006773">
    <property type="protein sequence ID" value="AHD02093.1"/>
    <property type="molecule type" value="Genomic_DNA"/>
</dbReference>
<feature type="region of interest" description="Disordered" evidence="2">
    <location>
        <begin position="72"/>
        <end position="93"/>
    </location>
</feature>
<feature type="domain" description="HTH cro/C1-type" evidence="3">
    <location>
        <begin position="16"/>
        <end position="70"/>
    </location>
</feature>
<dbReference type="InterPro" id="IPR050807">
    <property type="entry name" value="TransReg_Diox_bact_type"/>
</dbReference>
<evidence type="ECO:0000256" key="1">
    <source>
        <dbReference type="ARBA" id="ARBA00023125"/>
    </source>
</evidence>
<dbReference type="KEGG" id="lmd:METH_16700"/>
<organism evidence="4 5">
    <name type="scientific">Leisingera methylohalidivorans DSM 14336</name>
    <dbReference type="NCBI Taxonomy" id="999552"/>
    <lineage>
        <taxon>Bacteria</taxon>
        <taxon>Pseudomonadati</taxon>
        <taxon>Pseudomonadota</taxon>
        <taxon>Alphaproteobacteria</taxon>
        <taxon>Rhodobacterales</taxon>
        <taxon>Roseobacteraceae</taxon>
        <taxon>Leisingera</taxon>
    </lineage>
</organism>
<gene>
    <name evidence="4" type="ORF">METH_16700</name>
</gene>
<dbReference type="GO" id="GO:0005829">
    <property type="term" value="C:cytosol"/>
    <property type="evidence" value="ECO:0007669"/>
    <property type="project" value="TreeGrafter"/>
</dbReference>
<dbReference type="OrthoDB" id="9815697at2"/>
<dbReference type="GO" id="GO:0003677">
    <property type="term" value="F:DNA binding"/>
    <property type="evidence" value="ECO:0007669"/>
    <property type="project" value="UniProtKB-KW"/>
</dbReference>
<dbReference type="InterPro" id="IPR010982">
    <property type="entry name" value="Lambda_DNA-bd_dom_sf"/>
</dbReference>
<dbReference type="GO" id="GO:0003700">
    <property type="term" value="F:DNA-binding transcription factor activity"/>
    <property type="evidence" value="ECO:0007669"/>
    <property type="project" value="TreeGrafter"/>
</dbReference>
<dbReference type="CDD" id="cd00093">
    <property type="entry name" value="HTH_XRE"/>
    <property type="match status" value="1"/>
</dbReference>
<keyword evidence="1" id="KW-0238">DNA-binding</keyword>
<evidence type="ECO:0000313" key="5">
    <source>
        <dbReference type="Proteomes" id="UP000018780"/>
    </source>
</evidence>
<dbReference type="InterPro" id="IPR001387">
    <property type="entry name" value="Cro/C1-type_HTH"/>
</dbReference>
<accession>V9VVV1</accession>